<evidence type="ECO:0000256" key="7">
    <source>
        <dbReference type="ARBA" id="ARBA00023136"/>
    </source>
</evidence>
<dbReference type="Gene3D" id="1.20.1720.10">
    <property type="entry name" value="Multidrug resistance protein D"/>
    <property type="match status" value="1"/>
</dbReference>
<evidence type="ECO:0000256" key="5">
    <source>
        <dbReference type="ARBA" id="ARBA00022692"/>
    </source>
</evidence>
<feature type="domain" description="Major facilitator superfamily (MFS) profile" evidence="9">
    <location>
        <begin position="26"/>
        <end position="474"/>
    </location>
</feature>
<comment type="similarity">
    <text evidence="2">Belongs to the major facilitator superfamily. EmrB family.</text>
</comment>
<feature type="transmembrane region" description="Helical" evidence="8">
    <location>
        <begin position="150"/>
        <end position="172"/>
    </location>
</feature>
<proteinExistence type="inferred from homology"/>
<dbReference type="SUPFAM" id="SSF103473">
    <property type="entry name" value="MFS general substrate transporter"/>
    <property type="match status" value="1"/>
</dbReference>
<organism evidence="10 11">
    <name type="scientific">Aeromicrobium endophyticum</name>
    <dbReference type="NCBI Taxonomy" id="2292704"/>
    <lineage>
        <taxon>Bacteria</taxon>
        <taxon>Bacillati</taxon>
        <taxon>Actinomycetota</taxon>
        <taxon>Actinomycetes</taxon>
        <taxon>Propionibacteriales</taxon>
        <taxon>Nocardioidaceae</taxon>
        <taxon>Aeromicrobium</taxon>
    </lineage>
</organism>
<feature type="transmembrane region" description="Helical" evidence="8">
    <location>
        <begin position="92"/>
        <end position="111"/>
    </location>
</feature>
<feature type="transmembrane region" description="Helical" evidence="8">
    <location>
        <begin position="372"/>
        <end position="398"/>
    </location>
</feature>
<evidence type="ECO:0000313" key="10">
    <source>
        <dbReference type="EMBL" id="REK72600.1"/>
    </source>
</evidence>
<evidence type="ECO:0000256" key="2">
    <source>
        <dbReference type="ARBA" id="ARBA00008537"/>
    </source>
</evidence>
<dbReference type="CDD" id="cd17503">
    <property type="entry name" value="MFS_LmrB_MDR_like"/>
    <property type="match status" value="1"/>
</dbReference>
<feature type="transmembrane region" description="Helical" evidence="8">
    <location>
        <begin position="117"/>
        <end position="138"/>
    </location>
</feature>
<sequence>MRTLMSTRTATAKPPAEPIDPETKRIALAIVVGGLTVILDTTIVSVGLRDLASSLDTSIDTIQWVSTAYLLAMFVSIPLAGWAQSRVGGKRLWLAALTVFIGASALCAVAWDAPSLIAFRALQGLGGGIMMPLMSTLVMQAAHGKNLGRIMAAVSLPAALGPILGPVLGGLILNDLSWQWLFLVNVPLGAIGLLLAWRMLPAGERGRRVSLDVVGLALVSPGVVAVIFGLSRVADAGGFGQAQVLVPVIGGLVLVAAFAVWGLRRGDEALIDVRLFRHRALTMSSLLLFLTGIALYGSMLLLPLYWQEVRGQDALGAGLMLIPQGVGALASRGLAGRLTDSVGGRWVAVGGFALMAIGTVPFAFSTEHTNEWWLGATLVVRGLGLGAVMIPLMTGAYVGLQRHEMPDASIVTRVGQQVGGSFGVAVLAVILAAGTTGAASTGDLAGAFDRAFWWATGFTVLAAVLSLLLPRPERSTAQAPAR</sequence>
<evidence type="ECO:0000256" key="8">
    <source>
        <dbReference type="SAM" id="Phobius"/>
    </source>
</evidence>
<feature type="transmembrane region" description="Helical" evidence="8">
    <location>
        <begin position="26"/>
        <end position="49"/>
    </location>
</feature>
<feature type="transmembrane region" description="Helical" evidence="8">
    <location>
        <begin position="178"/>
        <end position="197"/>
    </location>
</feature>
<dbReference type="InterPro" id="IPR020846">
    <property type="entry name" value="MFS_dom"/>
</dbReference>
<dbReference type="OrthoDB" id="9812221at2"/>
<keyword evidence="4" id="KW-1003">Cell membrane</keyword>
<gene>
    <name evidence="10" type="ORF">DX116_03020</name>
</gene>
<feature type="transmembrane region" description="Helical" evidence="8">
    <location>
        <begin position="314"/>
        <end position="334"/>
    </location>
</feature>
<dbReference type="Proteomes" id="UP000265581">
    <property type="component" value="Unassembled WGS sequence"/>
</dbReference>
<keyword evidence="3" id="KW-0813">Transport</keyword>
<feature type="transmembrane region" description="Helical" evidence="8">
    <location>
        <begin position="346"/>
        <end position="366"/>
    </location>
</feature>
<reference evidence="10 11" key="1">
    <citation type="submission" date="2018-08" db="EMBL/GenBank/DDBJ databases">
        <title>Aeromicrobium sp. M2KJ-4, whole genome shotgun sequence.</title>
        <authorList>
            <person name="Tuo L."/>
        </authorList>
    </citation>
    <scope>NUCLEOTIDE SEQUENCE [LARGE SCALE GENOMIC DNA]</scope>
    <source>
        <strain evidence="10 11">M2KJ-4</strain>
    </source>
</reference>
<comment type="caution">
    <text evidence="10">The sequence shown here is derived from an EMBL/GenBank/DDBJ whole genome shotgun (WGS) entry which is preliminary data.</text>
</comment>
<evidence type="ECO:0000256" key="3">
    <source>
        <dbReference type="ARBA" id="ARBA00022448"/>
    </source>
</evidence>
<dbReference type="GO" id="GO:0005886">
    <property type="term" value="C:plasma membrane"/>
    <property type="evidence" value="ECO:0007669"/>
    <property type="project" value="UniProtKB-SubCell"/>
</dbReference>
<accession>A0A371PAW6</accession>
<dbReference type="PROSITE" id="PS50850">
    <property type="entry name" value="MFS"/>
    <property type="match status" value="1"/>
</dbReference>
<feature type="transmembrane region" description="Helical" evidence="8">
    <location>
        <begin position="61"/>
        <end position="80"/>
    </location>
</feature>
<feature type="transmembrane region" description="Helical" evidence="8">
    <location>
        <begin position="242"/>
        <end position="263"/>
    </location>
</feature>
<dbReference type="Pfam" id="PF07690">
    <property type="entry name" value="MFS_1"/>
    <property type="match status" value="1"/>
</dbReference>
<keyword evidence="5 8" id="KW-0812">Transmembrane</keyword>
<feature type="transmembrane region" description="Helical" evidence="8">
    <location>
        <begin position="209"/>
        <end position="230"/>
    </location>
</feature>
<comment type="subcellular location">
    <subcellularLocation>
        <location evidence="1">Cell membrane</location>
        <topology evidence="1">Multi-pass membrane protein</topology>
    </subcellularLocation>
</comment>
<feature type="transmembrane region" description="Helical" evidence="8">
    <location>
        <begin position="418"/>
        <end position="439"/>
    </location>
</feature>
<dbReference type="AlphaFoldDB" id="A0A371PAW6"/>
<evidence type="ECO:0000256" key="4">
    <source>
        <dbReference type="ARBA" id="ARBA00022475"/>
    </source>
</evidence>
<feature type="transmembrane region" description="Helical" evidence="8">
    <location>
        <begin position="451"/>
        <end position="469"/>
    </location>
</feature>
<dbReference type="Gene3D" id="1.20.1250.20">
    <property type="entry name" value="MFS general substrate transporter like domains"/>
    <property type="match status" value="1"/>
</dbReference>
<dbReference type="PRINTS" id="PR01036">
    <property type="entry name" value="TCRTETB"/>
</dbReference>
<dbReference type="PANTHER" id="PTHR42718">
    <property type="entry name" value="MAJOR FACILITATOR SUPERFAMILY MULTIDRUG TRANSPORTER MFSC"/>
    <property type="match status" value="1"/>
</dbReference>
<protein>
    <submittedName>
        <fullName evidence="10">MFS transporter</fullName>
    </submittedName>
</protein>
<dbReference type="InterPro" id="IPR036259">
    <property type="entry name" value="MFS_trans_sf"/>
</dbReference>
<dbReference type="NCBIfam" id="TIGR00711">
    <property type="entry name" value="efflux_EmrB"/>
    <property type="match status" value="1"/>
</dbReference>
<dbReference type="EMBL" id="QUBR01000001">
    <property type="protein sequence ID" value="REK72600.1"/>
    <property type="molecule type" value="Genomic_DNA"/>
</dbReference>
<evidence type="ECO:0000313" key="11">
    <source>
        <dbReference type="Proteomes" id="UP000265581"/>
    </source>
</evidence>
<dbReference type="PANTHER" id="PTHR42718:SF9">
    <property type="entry name" value="MAJOR FACILITATOR SUPERFAMILY MULTIDRUG TRANSPORTER MFSC"/>
    <property type="match status" value="1"/>
</dbReference>
<keyword evidence="6 8" id="KW-1133">Transmembrane helix</keyword>
<dbReference type="GO" id="GO:0022857">
    <property type="term" value="F:transmembrane transporter activity"/>
    <property type="evidence" value="ECO:0007669"/>
    <property type="project" value="InterPro"/>
</dbReference>
<feature type="transmembrane region" description="Helical" evidence="8">
    <location>
        <begin position="284"/>
        <end position="302"/>
    </location>
</feature>
<evidence type="ECO:0000256" key="1">
    <source>
        <dbReference type="ARBA" id="ARBA00004651"/>
    </source>
</evidence>
<name>A0A371PAW6_9ACTN</name>
<evidence type="ECO:0000256" key="6">
    <source>
        <dbReference type="ARBA" id="ARBA00022989"/>
    </source>
</evidence>
<keyword evidence="11" id="KW-1185">Reference proteome</keyword>
<evidence type="ECO:0000259" key="9">
    <source>
        <dbReference type="PROSITE" id="PS50850"/>
    </source>
</evidence>
<keyword evidence="7 8" id="KW-0472">Membrane</keyword>
<dbReference type="InterPro" id="IPR004638">
    <property type="entry name" value="EmrB-like"/>
</dbReference>
<dbReference type="InterPro" id="IPR011701">
    <property type="entry name" value="MFS"/>
</dbReference>